<dbReference type="Proteomes" id="UP000656042">
    <property type="component" value="Unassembled WGS sequence"/>
</dbReference>
<keyword evidence="2" id="KW-0812">Transmembrane</keyword>
<reference evidence="4" key="1">
    <citation type="journal article" date="2014" name="Int. J. Syst. Evol. Microbiol.">
        <title>Complete genome sequence of Corynebacterium casei LMG S-19264T (=DSM 44701T), isolated from a smear-ripened cheese.</title>
        <authorList>
            <consortium name="US DOE Joint Genome Institute (JGI-PGF)"/>
            <person name="Walter F."/>
            <person name="Albersmeier A."/>
            <person name="Kalinowski J."/>
            <person name="Ruckert C."/>
        </authorList>
    </citation>
    <scope>NUCLEOTIDE SEQUENCE</scope>
    <source>
        <strain evidence="4">CGMCC 4.7299</strain>
    </source>
</reference>
<dbReference type="EMBL" id="BMMX01000020">
    <property type="protein sequence ID" value="GGL02345.1"/>
    <property type="molecule type" value="Genomic_DNA"/>
</dbReference>
<dbReference type="Pfam" id="PF00092">
    <property type="entry name" value="VWA"/>
    <property type="match status" value="1"/>
</dbReference>
<dbReference type="SMART" id="SM00327">
    <property type="entry name" value="VWA"/>
    <property type="match status" value="1"/>
</dbReference>
<sequence length="594" mass="61697">MERVSGRHRREFNFRGAGVIAVAMAIVVVLAGSWLGYQQLTNDKCTGQTRLTVAAATEIAPVVEQAAQRWVTQDDANVNGTCVAVSVSAVNPATMAAAVAREHQVTLTGLGDAPKSVVVPDVWVPDSSTWLLRLRSEASGFVPTDGKSIAQSPVVVAMPEPVAETLGWPDKKLGWKLLLEKMKTDSALRTGIVDPTRDAAGLAGLLSLGSAAGVDQAGLAEKVNALRALAVGSSALRDDLLQKFPRSREAADLATGLSAAPLSEEDVVAYNAERPPVQLAALYLDPVPPPLDYPFAVMPEVDLQTSAAAAGLHRVLQTAAFKDSLAEAGLRGPDGTAGSGFAAPVGAPPASAPAPAPSASAGESNGGAAASGLDASAISQALGSWAAITLPGRVLAVFDVSGSMLTKVPTAGGATRAEVTRKAAAQGLALFDDKWSVGNWVFSTDMVGKQPWKELVPISPLTSARGKLQEAITKIVPKRDGDTGLYDTALAAYKRVQDDWEPGRVNSVLLFTDGKNENEDGISRATLVDELKKLNDPNRPVRMVIIGIGGEVDRSELEAITGATSDGGVFIAEDPARIGEIFLEAIASRTGASQ</sequence>
<accession>A0A8J3FPL5</accession>
<evidence type="ECO:0000259" key="3">
    <source>
        <dbReference type="PROSITE" id="PS50234"/>
    </source>
</evidence>
<keyword evidence="2" id="KW-0472">Membrane</keyword>
<feature type="domain" description="VWFA" evidence="3">
    <location>
        <begin position="393"/>
        <end position="586"/>
    </location>
</feature>
<evidence type="ECO:0000313" key="4">
    <source>
        <dbReference type="EMBL" id="GGL02345.1"/>
    </source>
</evidence>
<protein>
    <recommendedName>
        <fullName evidence="3">VWFA domain-containing protein</fullName>
    </recommendedName>
</protein>
<organism evidence="4 5">
    <name type="scientific">Mangrovihabitans endophyticus</name>
    <dbReference type="NCBI Taxonomy" id="1751298"/>
    <lineage>
        <taxon>Bacteria</taxon>
        <taxon>Bacillati</taxon>
        <taxon>Actinomycetota</taxon>
        <taxon>Actinomycetes</taxon>
        <taxon>Micromonosporales</taxon>
        <taxon>Micromonosporaceae</taxon>
        <taxon>Mangrovihabitans</taxon>
    </lineage>
</organism>
<dbReference type="Gene3D" id="3.40.50.410">
    <property type="entry name" value="von Willebrand factor, type A domain"/>
    <property type="match status" value="1"/>
</dbReference>
<dbReference type="Pfam" id="PF13531">
    <property type="entry name" value="SBP_bac_11"/>
    <property type="match status" value="1"/>
</dbReference>
<dbReference type="SUPFAM" id="SSF53300">
    <property type="entry name" value="vWA-like"/>
    <property type="match status" value="1"/>
</dbReference>
<evidence type="ECO:0000313" key="5">
    <source>
        <dbReference type="Proteomes" id="UP000656042"/>
    </source>
</evidence>
<dbReference type="InterPro" id="IPR036465">
    <property type="entry name" value="vWFA_dom_sf"/>
</dbReference>
<dbReference type="AlphaFoldDB" id="A0A8J3FPL5"/>
<comment type="caution">
    <text evidence="4">The sequence shown here is derived from an EMBL/GenBank/DDBJ whole genome shotgun (WGS) entry which is preliminary data.</text>
</comment>
<evidence type="ECO:0000256" key="1">
    <source>
        <dbReference type="SAM" id="MobiDB-lite"/>
    </source>
</evidence>
<evidence type="ECO:0000256" key="2">
    <source>
        <dbReference type="SAM" id="Phobius"/>
    </source>
</evidence>
<feature type="region of interest" description="Disordered" evidence="1">
    <location>
        <begin position="337"/>
        <end position="367"/>
    </location>
</feature>
<feature type="transmembrane region" description="Helical" evidence="2">
    <location>
        <begin position="12"/>
        <end position="37"/>
    </location>
</feature>
<feature type="compositionally biased region" description="Low complexity" evidence="1">
    <location>
        <begin position="357"/>
        <end position="367"/>
    </location>
</feature>
<dbReference type="InterPro" id="IPR002035">
    <property type="entry name" value="VWF_A"/>
</dbReference>
<gene>
    <name evidence="4" type="ORF">GCM10012284_41060</name>
</gene>
<keyword evidence="5" id="KW-1185">Reference proteome</keyword>
<reference evidence="4" key="2">
    <citation type="submission" date="2020-09" db="EMBL/GenBank/DDBJ databases">
        <authorList>
            <person name="Sun Q."/>
            <person name="Zhou Y."/>
        </authorList>
    </citation>
    <scope>NUCLEOTIDE SEQUENCE</scope>
    <source>
        <strain evidence="4">CGMCC 4.7299</strain>
    </source>
</reference>
<name>A0A8J3FPL5_9ACTN</name>
<dbReference type="PROSITE" id="PS50234">
    <property type="entry name" value="VWFA"/>
    <property type="match status" value="1"/>
</dbReference>
<proteinExistence type="predicted"/>
<keyword evidence="2" id="KW-1133">Transmembrane helix</keyword>
<feature type="compositionally biased region" description="Pro residues" evidence="1">
    <location>
        <begin position="346"/>
        <end position="356"/>
    </location>
</feature>